<name>A0A8T3VK58_9EURY</name>
<comment type="caution">
    <text evidence="2">The sequence shown here is derived from an EMBL/GenBank/DDBJ whole genome shotgun (WGS) entry which is preliminary data.</text>
</comment>
<reference evidence="2" key="1">
    <citation type="submission" date="2019-04" db="EMBL/GenBank/DDBJ databases">
        <title>Evolution of Biomass-Degrading Anaerobic Consortia Revealed by Metagenomics.</title>
        <authorList>
            <person name="Peng X."/>
        </authorList>
    </citation>
    <scope>NUCLEOTIDE SEQUENCE</scope>
    <source>
        <strain evidence="2">SIG12</strain>
    </source>
</reference>
<dbReference type="SUPFAM" id="SSF53474">
    <property type="entry name" value="alpha/beta-Hydrolases"/>
    <property type="match status" value="1"/>
</dbReference>
<feature type="compositionally biased region" description="Low complexity" evidence="1">
    <location>
        <begin position="370"/>
        <end position="382"/>
    </location>
</feature>
<dbReference type="AlphaFoldDB" id="A0A8T3VK58"/>
<feature type="region of interest" description="Disordered" evidence="1">
    <location>
        <begin position="345"/>
        <end position="434"/>
    </location>
</feature>
<evidence type="ECO:0000313" key="2">
    <source>
        <dbReference type="EMBL" id="MBE6504554.1"/>
    </source>
</evidence>
<evidence type="ECO:0000313" key="3">
    <source>
        <dbReference type="Proteomes" id="UP000762703"/>
    </source>
</evidence>
<feature type="compositionally biased region" description="Polar residues" evidence="1">
    <location>
        <begin position="417"/>
        <end position="434"/>
    </location>
</feature>
<gene>
    <name evidence="2" type="ORF">E7Z73_02245</name>
</gene>
<evidence type="ECO:0000256" key="1">
    <source>
        <dbReference type="SAM" id="MobiDB-lite"/>
    </source>
</evidence>
<sequence>MKNLHKILILAAVLLIIVGGAYAFFGNSQAQGEGISYNATALGEKLTINMNNWNYDETNDIYYQTGLIYCAEPEDTAYESCGIYVPGKYFDASKNGNGTYSCTVNDNQKVGNYTASKAPVVMPINTGGYSAQKAPTSFNANEVKQFTDEGIIYLEAGCRGRANGDNYTGGAPWGATDLKAAISYYKFNNDLLPGDIDKIFTFGMSGGGAQSAVVGASGNSNLYNPYLESIGAAMVGKNGMTISNAVAGSMCWVPITNLDTADEAYEWNMGQFSSSGTRSDNTFTASLSDDLAVEYAKYINELGLKDPNGNALTLKESTDGIYTSGSYYDYLLQITEESLNNFLNDTTFPYTPGQSGMGGGPSGAMGGGEMPSSDSGSLPGGDAQNATPSTDGGSPPSGDAQSGTPSMDGAGMLGGEVSSSASSDNTTYQTPQDYIDSLNSNGTWVEYDAATKTAKIKSLGDFVKHCKNPSKSVGAFDDFNRSQAENDLFGTLSNDSLHFDSIMAKLLSDNADKYSKFSDYNSDYPNQYNSDIKINDTLNNTMQTRENMYNPMYYLCDYYDGAGSSDVAKYWRINSGIEQGDTSQCVEVNLYLALVQKLGKDNVEFNTVWGQGHSSAERTGDSTTNFIKWVNDCSK</sequence>
<dbReference type="RefSeq" id="WP_303736200.1">
    <property type="nucleotide sequence ID" value="NZ_SUTE01000015.1"/>
</dbReference>
<dbReference type="InterPro" id="IPR048121">
    <property type="entry name" value="Tannase_A"/>
</dbReference>
<proteinExistence type="predicted"/>
<dbReference type="Gene3D" id="3.40.50.1820">
    <property type="entry name" value="alpha/beta hydrolase"/>
    <property type="match status" value="1"/>
</dbReference>
<organism evidence="2 3">
    <name type="scientific">Methanobrevibacter millerae</name>
    <dbReference type="NCBI Taxonomy" id="230361"/>
    <lineage>
        <taxon>Archaea</taxon>
        <taxon>Methanobacteriati</taxon>
        <taxon>Methanobacteriota</taxon>
        <taxon>Methanomada group</taxon>
        <taxon>Methanobacteria</taxon>
        <taxon>Methanobacteriales</taxon>
        <taxon>Methanobacteriaceae</taxon>
        <taxon>Methanobrevibacter</taxon>
    </lineage>
</organism>
<dbReference type="EMBL" id="SUTE01000015">
    <property type="protein sequence ID" value="MBE6504554.1"/>
    <property type="molecule type" value="Genomic_DNA"/>
</dbReference>
<protein>
    <submittedName>
        <fullName evidence="2">Esterase</fullName>
    </submittedName>
</protein>
<dbReference type="NCBIfam" id="NF041555">
    <property type="entry name" value="tannase_A"/>
    <property type="match status" value="1"/>
</dbReference>
<feature type="compositionally biased region" description="Gly residues" evidence="1">
    <location>
        <begin position="355"/>
        <end position="369"/>
    </location>
</feature>
<accession>A0A8T3VK58</accession>
<dbReference type="InterPro" id="IPR029058">
    <property type="entry name" value="AB_hydrolase_fold"/>
</dbReference>
<dbReference type="Proteomes" id="UP000762703">
    <property type="component" value="Unassembled WGS sequence"/>
</dbReference>